<feature type="compositionally biased region" description="Low complexity" evidence="1">
    <location>
        <begin position="233"/>
        <end position="248"/>
    </location>
</feature>
<feature type="compositionally biased region" description="Low complexity" evidence="1">
    <location>
        <begin position="364"/>
        <end position="374"/>
    </location>
</feature>
<feature type="compositionally biased region" description="Acidic residues" evidence="1">
    <location>
        <begin position="486"/>
        <end position="506"/>
    </location>
</feature>
<dbReference type="KEGG" id="rsx:RhiXN_01504"/>
<proteinExistence type="predicted"/>
<dbReference type="AlphaFoldDB" id="A0A8H8T2I3"/>
<gene>
    <name evidence="2" type="ORF">RhiXN_01504</name>
</gene>
<protein>
    <submittedName>
        <fullName evidence="2">Uncharacterized protein</fullName>
    </submittedName>
</protein>
<feature type="compositionally biased region" description="Polar residues" evidence="1">
    <location>
        <begin position="149"/>
        <end position="167"/>
    </location>
</feature>
<organism evidence="2 3">
    <name type="scientific">Rhizoctonia solani</name>
    <dbReference type="NCBI Taxonomy" id="456999"/>
    <lineage>
        <taxon>Eukaryota</taxon>
        <taxon>Fungi</taxon>
        <taxon>Dikarya</taxon>
        <taxon>Basidiomycota</taxon>
        <taxon>Agaricomycotina</taxon>
        <taxon>Agaricomycetes</taxon>
        <taxon>Cantharellales</taxon>
        <taxon>Ceratobasidiaceae</taxon>
        <taxon>Rhizoctonia</taxon>
    </lineage>
</organism>
<dbReference type="GeneID" id="67023786"/>
<feature type="compositionally biased region" description="Polar residues" evidence="1">
    <location>
        <begin position="53"/>
        <end position="67"/>
    </location>
</feature>
<name>A0A8H8T2I3_9AGAM</name>
<feature type="compositionally biased region" description="Polar residues" evidence="1">
    <location>
        <begin position="307"/>
        <end position="324"/>
    </location>
</feature>
<feature type="compositionally biased region" description="Polar residues" evidence="1">
    <location>
        <begin position="81"/>
        <end position="91"/>
    </location>
</feature>
<reference evidence="2" key="1">
    <citation type="submission" date="2020-05" db="EMBL/GenBank/DDBJ databases">
        <title>Evolutionary and genomic comparisons of hybrid uninucleate and nonhybrid Rhizoctonia fungi.</title>
        <authorList>
            <person name="Li C."/>
            <person name="Chen X."/>
        </authorList>
    </citation>
    <scope>NUCLEOTIDE SEQUENCE</scope>
    <source>
        <strain evidence="2">AG-1 IA</strain>
    </source>
</reference>
<feature type="compositionally biased region" description="Low complexity" evidence="1">
    <location>
        <begin position="398"/>
        <end position="431"/>
    </location>
</feature>
<feature type="region of interest" description="Disordered" evidence="1">
    <location>
        <begin position="53"/>
        <end position="119"/>
    </location>
</feature>
<dbReference type="RefSeq" id="XP_043187146.1">
    <property type="nucleotide sequence ID" value="XM_043321323.1"/>
</dbReference>
<feature type="compositionally biased region" description="Basic and acidic residues" evidence="1">
    <location>
        <begin position="349"/>
        <end position="363"/>
    </location>
</feature>
<evidence type="ECO:0000256" key="1">
    <source>
        <dbReference type="SAM" id="MobiDB-lite"/>
    </source>
</evidence>
<feature type="compositionally biased region" description="Low complexity" evidence="1">
    <location>
        <begin position="462"/>
        <end position="485"/>
    </location>
</feature>
<dbReference type="Proteomes" id="UP000650533">
    <property type="component" value="Chromosome 16"/>
</dbReference>
<feature type="region of interest" description="Disordered" evidence="1">
    <location>
        <begin position="149"/>
        <end position="176"/>
    </location>
</feature>
<evidence type="ECO:0000313" key="3">
    <source>
        <dbReference type="Proteomes" id="UP000650533"/>
    </source>
</evidence>
<dbReference type="EMBL" id="CP059673">
    <property type="protein sequence ID" value="QRW26909.1"/>
    <property type="molecule type" value="Genomic_DNA"/>
</dbReference>
<feature type="region of interest" description="Disordered" evidence="1">
    <location>
        <begin position="212"/>
        <end position="525"/>
    </location>
</feature>
<feature type="compositionally biased region" description="Polar residues" evidence="1">
    <location>
        <begin position="377"/>
        <end position="391"/>
    </location>
</feature>
<feature type="region of interest" description="Disordered" evidence="1">
    <location>
        <begin position="1"/>
        <end position="31"/>
    </location>
</feature>
<accession>A0A8H8T2I3</accession>
<sequence length="525" mass="55669">MATEAPLTMVMPQLHQPRSRPNSLLLVPNQSYAPASPRGGILLNARPMSASFLSPSSAPYSGANTPRSPSPSPAAADSGMDRSTSVYSSLGSRKIRFAPLPEPRREVTVDQDGTEVPCASTYAPDAAAYPVQSPGAGPSVVLDRTDSLVTDSGASTNSTEPETQSQKSAKRSKRNSLLRLVGLGSSSSTLTKRASTVSLPGSASIVGSMFRTTSRESWSGEPSGYSSDNSVARRMSSPLRPTSSRPSSGYNSFGAPLMHSTSDGTGARPTRMLNGRVYGARRARERLQPQPSMEPEFSEWGYGGMGSVSNAGQYSKLQSNTSSLGGRAADDDEDDGSGMGWVRKRKEKKEREEREKKEAEEAAAKAAQAQAEEASNPPRTSTETAGSSTTVHPDRSETPTAPQTPTGTAPPTRANSTVSPRPRTVSSPPSRQNSITTVTSDRHHPTVVSVPVHRGRQESALSSSVVTSPETSPERSSGSSRSSSSSDDEDESSNTGREDDDEEEEENQKRKTALSAGVEKISRHH</sequence>
<evidence type="ECO:0000313" key="2">
    <source>
        <dbReference type="EMBL" id="QRW26909.1"/>
    </source>
</evidence>